<evidence type="ECO:0000313" key="2">
    <source>
        <dbReference type="EMBL" id="QDO67067.1"/>
    </source>
</evidence>
<dbReference type="AlphaFoldDB" id="A0A516EL75"/>
<reference evidence="2" key="1">
    <citation type="submission" date="2018-12" db="EMBL/GenBank/DDBJ databases">
        <title>Insights into the synthesis, secretion and curing of cyprid barnacle adhesive through transcriptomic and proteomic analysis of the cement gland.</title>
        <authorList>
            <person name="Yan G."/>
            <person name="He L."/>
        </authorList>
    </citation>
    <scope>NUCLEOTIDE SEQUENCE</scope>
</reference>
<sequence length="562" mass="63176">MLLRPVLVLAALAAAAAGSRPHFPVSSLQPLLSGIGLPAFYKPHYALSGLVGYLNTRSKVVTQAQFTARIQKYGPVIKSIVLPMRRKYKGVLGDLLQVAVIRYYGCEPVIGSRIHLDRIFGEYIKRQSMPSSYKYNAKYVTGFIRGFTGYMHKNYKPSKLEVPVVKPSYPGYELLAVLQSVGLPPLSSPRMSLGGVMAYLQLASIEKAAFISRVRSHRSAIVKLVSKYRSRYSGVRLDLLCLAALRYYGVPRTPRYVVDFEYALEHSMKAPAIVHYSSSYVSTFLSRFSTKLVTLPYPGYDMITVFRGFGLPRLYKPQYTLGGLVSYLKVAKISQTSFIGQIKKYSGKIRKLVRKYKKRYSGYKADLLQLAAIRYCMYQRTYPVVFGTAFQQALSHSSKYSVGSVSSFLGRFSQYLKKPSYLGYKLKPLLQKAGLPALSMPQYSLSGLMSYIHGNKYSDSSLAGLIRVYGPKIRQTVQQYKSRYSGVQADLLQLCAIRYYSLPVVFRSSLGFGTVFQQYLVSQNLKVYNASTVKHFLNGFVSYIRKSQSKKYSGPMWVCGSC</sequence>
<keyword evidence="1" id="KW-0732">Signal</keyword>
<feature type="chain" id="PRO_5021739070" evidence="1">
    <location>
        <begin position="19"/>
        <end position="562"/>
    </location>
</feature>
<name>A0A516EL75_MEGVO</name>
<protein>
    <submittedName>
        <fullName evidence="2">Cement protein 52k</fullName>
    </submittedName>
</protein>
<organism evidence="2">
    <name type="scientific">Megabalanus volcano</name>
    <name type="common">Japanese megabalanine barnacle</name>
    <dbReference type="NCBI Taxonomy" id="266495"/>
    <lineage>
        <taxon>Eukaryota</taxon>
        <taxon>Metazoa</taxon>
        <taxon>Ecdysozoa</taxon>
        <taxon>Arthropoda</taxon>
        <taxon>Crustacea</taxon>
        <taxon>Multicrustacea</taxon>
        <taxon>Cirripedia</taxon>
        <taxon>Thoracica</taxon>
        <taxon>Thoracicalcarea</taxon>
        <taxon>Balanomorpha</taxon>
        <taxon>Balanoidea</taxon>
        <taxon>Balanidae</taxon>
        <taxon>Megabalaninae</taxon>
        <taxon>Megabalanus</taxon>
    </lineage>
</organism>
<feature type="signal peptide" evidence="1">
    <location>
        <begin position="1"/>
        <end position="18"/>
    </location>
</feature>
<proteinExistence type="evidence at transcript level"/>
<dbReference type="EMBL" id="MK336235">
    <property type="protein sequence ID" value="QDO67067.1"/>
    <property type="molecule type" value="mRNA"/>
</dbReference>
<accession>A0A516EL75</accession>
<evidence type="ECO:0000256" key="1">
    <source>
        <dbReference type="SAM" id="SignalP"/>
    </source>
</evidence>